<sequence>MTDSPPRSWFDSKTIYEQIQYYFPKCQSKIRIASGYFTVNGWDQIRNVVKGKYVDLLVGINERTQRQDERHAQHLLIQEIKKDLATGSSPGNRRQAVADLVDKIRTGQFRIVDARARKHHAKLYFVDCKVASLPQPI</sequence>
<evidence type="ECO:0000313" key="1">
    <source>
        <dbReference type="EMBL" id="MBE9104277.1"/>
    </source>
</evidence>
<proteinExistence type="predicted"/>
<protein>
    <submittedName>
        <fullName evidence="1">Uncharacterized protein</fullName>
    </submittedName>
</protein>
<name>A0ABR9TVY8_9NOSO</name>
<dbReference type="EMBL" id="JADEXF010000101">
    <property type="protein sequence ID" value="MBE9104277.1"/>
    <property type="molecule type" value="Genomic_DNA"/>
</dbReference>
<keyword evidence="2" id="KW-1185">Reference proteome</keyword>
<comment type="caution">
    <text evidence="1">The sequence shown here is derived from an EMBL/GenBank/DDBJ whole genome shotgun (WGS) entry which is preliminary data.</text>
</comment>
<organism evidence="1 2">
    <name type="scientific">Nostoc cf. edaphicum LEGE 07299</name>
    <dbReference type="NCBI Taxonomy" id="2777974"/>
    <lineage>
        <taxon>Bacteria</taxon>
        <taxon>Bacillati</taxon>
        <taxon>Cyanobacteriota</taxon>
        <taxon>Cyanophyceae</taxon>
        <taxon>Nostocales</taxon>
        <taxon>Nostocaceae</taxon>
        <taxon>Nostoc</taxon>
    </lineage>
</organism>
<accession>A0ABR9TVY8</accession>
<dbReference type="Gene3D" id="3.30.870.10">
    <property type="entry name" value="Endonuclease Chain A"/>
    <property type="match status" value="1"/>
</dbReference>
<dbReference type="RefSeq" id="WP_194041747.1">
    <property type="nucleotide sequence ID" value="NZ_JADEXF010000101.1"/>
</dbReference>
<dbReference type="Proteomes" id="UP000647836">
    <property type="component" value="Unassembled WGS sequence"/>
</dbReference>
<reference evidence="1 2" key="1">
    <citation type="submission" date="2020-10" db="EMBL/GenBank/DDBJ databases">
        <authorList>
            <person name="Castelo-Branco R."/>
            <person name="Eusebio N."/>
            <person name="Adriana R."/>
            <person name="Vieira A."/>
            <person name="Brugerolle De Fraissinette N."/>
            <person name="Rezende De Castro R."/>
            <person name="Schneider M.P."/>
            <person name="Vasconcelos V."/>
            <person name="Leao P.N."/>
        </authorList>
    </citation>
    <scope>NUCLEOTIDE SEQUENCE [LARGE SCALE GENOMIC DNA]</scope>
    <source>
        <strain evidence="1 2">LEGE 07299</strain>
    </source>
</reference>
<gene>
    <name evidence="1" type="ORF">IQ229_04775</name>
</gene>
<evidence type="ECO:0000313" key="2">
    <source>
        <dbReference type="Proteomes" id="UP000647836"/>
    </source>
</evidence>